<organism evidence="1 2">
    <name type="scientific">Salinispira pacifica</name>
    <dbReference type="NCBI Taxonomy" id="1307761"/>
    <lineage>
        <taxon>Bacteria</taxon>
        <taxon>Pseudomonadati</taxon>
        <taxon>Spirochaetota</taxon>
        <taxon>Spirochaetia</taxon>
        <taxon>Spirochaetales</taxon>
        <taxon>Spirochaetaceae</taxon>
        <taxon>Salinispira</taxon>
    </lineage>
</organism>
<keyword evidence="2" id="KW-1185">Reference proteome</keyword>
<dbReference type="AlphaFoldDB" id="V5WDK2"/>
<name>V5WDK2_9SPIO</name>
<dbReference type="KEGG" id="slr:L21SP2_0461"/>
<protein>
    <submittedName>
        <fullName evidence="1">Uncharacterized protein</fullName>
    </submittedName>
</protein>
<dbReference type="STRING" id="1307761.L21SP2_0461"/>
<dbReference type="RefSeq" id="WP_024266825.1">
    <property type="nucleotide sequence ID" value="NC_023035.1"/>
</dbReference>
<reference evidence="1 2" key="1">
    <citation type="journal article" date="2015" name="Stand. Genomic Sci.">
        <title>Complete genome sequence and description of Salinispira pacifica gen. nov., sp. nov., a novel spirochaete isolated form a hypersaline microbial mat.</title>
        <authorList>
            <person name="Ben Hania W."/>
            <person name="Joseph M."/>
            <person name="Schumann P."/>
            <person name="Bunk B."/>
            <person name="Fiebig A."/>
            <person name="Sproer C."/>
            <person name="Klenk H.P."/>
            <person name="Fardeau M.L."/>
            <person name="Spring S."/>
        </authorList>
    </citation>
    <scope>NUCLEOTIDE SEQUENCE [LARGE SCALE GENOMIC DNA]</scope>
    <source>
        <strain evidence="1 2">L21-RPul-D2</strain>
    </source>
</reference>
<evidence type="ECO:0000313" key="2">
    <source>
        <dbReference type="Proteomes" id="UP000018680"/>
    </source>
</evidence>
<sequence length="272" mass="31078">MKDDSVHRLECNAEIWLEQMLSRHRESSDGVLNMHASLVLLNLQGFSRFLDQIPRRTDQVGLITQLYRAFQSAFGSFDACLFSQLGDEYLFVVDETEEQVISGVRSLHNTLISLNFEVNGHNSLHLNSRMVCSSQDLNVYAIPGIHRPVIMPSAVEFLKDLQHEAQVCRARIVVGEVFKNSISCKDQFRLIALSARTQDDDPLGVFEWLEPYSEGEGRQLRENRRYTDRGISCFHAGLINESRGLFFSALQKAPFDSLPGRYLNRIQRSRNP</sequence>
<evidence type="ECO:0000313" key="1">
    <source>
        <dbReference type="EMBL" id="AHC13893.1"/>
    </source>
</evidence>
<accession>V5WDK2</accession>
<dbReference type="HOGENOM" id="CLU_1022673_0_0_12"/>
<dbReference type="EMBL" id="CP006939">
    <property type="protein sequence ID" value="AHC13893.1"/>
    <property type="molecule type" value="Genomic_DNA"/>
</dbReference>
<dbReference type="Proteomes" id="UP000018680">
    <property type="component" value="Chromosome"/>
</dbReference>
<gene>
    <name evidence="1" type="ORF">L21SP2_0461</name>
</gene>
<proteinExistence type="predicted"/>